<protein>
    <submittedName>
        <fullName evidence="4">Uncharacterized protein</fullName>
    </submittedName>
</protein>
<dbReference type="PRINTS" id="PR00081">
    <property type="entry name" value="GDHRDH"/>
</dbReference>
<dbReference type="NCBIfam" id="NF005559">
    <property type="entry name" value="PRK07231.1"/>
    <property type="match status" value="1"/>
</dbReference>
<dbReference type="InterPro" id="IPR036291">
    <property type="entry name" value="NAD(P)-bd_dom_sf"/>
</dbReference>
<evidence type="ECO:0000256" key="2">
    <source>
        <dbReference type="ARBA" id="ARBA00023002"/>
    </source>
</evidence>
<keyword evidence="2" id="KW-0560">Oxidoreductase</keyword>
<accession>A0ABR0K8X6</accession>
<comment type="similarity">
    <text evidence="1">Belongs to the short-chain dehydrogenases/reductases (SDR) family.</text>
</comment>
<dbReference type="InterPro" id="IPR002347">
    <property type="entry name" value="SDR_fam"/>
</dbReference>
<evidence type="ECO:0000256" key="1">
    <source>
        <dbReference type="ARBA" id="ARBA00006484"/>
    </source>
</evidence>
<evidence type="ECO:0000313" key="4">
    <source>
        <dbReference type="EMBL" id="KAK5092157.1"/>
    </source>
</evidence>
<dbReference type="PANTHER" id="PTHR43639">
    <property type="entry name" value="OXIDOREDUCTASE, SHORT-CHAIN DEHYDROGENASE/REDUCTASE FAMILY (AFU_ORTHOLOGUE AFUA_5G02870)"/>
    <property type="match status" value="1"/>
</dbReference>
<dbReference type="Gene3D" id="3.40.50.720">
    <property type="entry name" value="NAD(P)-binding Rossmann-like Domain"/>
    <property type="match status" value="1"/>
</dbReference>
<dbReference type="SUPFAM" id="SSF51735">
    <property type="entry name" value="NAD(P)-binding Rossmann-fold domains"/>
    <property type="match status" value="1"/>
</dbReference>
<comment type="caution">
    <text evidence="4">The sequence shown here is derived from an EMBL/GenBank/DDBJ whole genome shotgun (WGS) entry which is preliminary data.</text>
</comment>
<evidence type="ECO:0000256" key="3">
    <source>
        <dbReference type="SAM" id="MobiDB-lite"/>
    </source>
</evidence>
<feature type="compositionally biased region" description="Basic residues" evidence="3">
    <location>
        <begin position="78"/>
        <end position="87"/>
    </location>
</feature>
<dbReference type="EMBL" id="JAVRRG010000063">
    <property type="protein sequence ID" value="KAK5092157.1"/>
    <property type="molecule type" value="Genomic_DNA"/>
</dbReference>
<feature type="region of interest" description="Disordered" evidence="3">
    <location>
        <begin position="78"/>
        <end position="103"/>
    </location>
</feature>
<name>A0ABR0K8X6_9EURO</name>
<dbReference type="Pfam" id="PF13561">
    <property type="entry name" value="adh_short_C2"/>
    <property type="match status" value="1"/>
</dbReference>
<dbReference type="Proteomes" id="UP001345013">
    <property type="component" value="Unassembled WGS sequence"/>
</dbReference>
<reference evidence="4 5" key="1">
    <citation type="submission" date="2023-08" db="EMBL/GenBank/DDBJ databases">
        <title>Black Yeasts Isolated from many extreme environments.</title>
        <authorList>
            <person name="Coleine C."/>
            <person name="Stajich J.E."/>
            <person name="Selbmann L."/>
        </authorList>
    </citation>
    <scope>NUCLEOTIDE SEQUENCE [LARGE SCALE GENOMIC DNA]</scope>
    <source>
        <strain evidence="4 5">CCFEE 5885</strain>
    </source>
</reference>
<dbReference type="PRINTS" id="PR00080">
    <property type="entry name" value="SDRFAMILY"/>
</dbReference>
<sequence length="367" mass="39792">MSPQTQCNIFGTTFNPDRIRMGNKVLRERLKGPALAAYYPRKSVTIADIQKEFNRYDMTTWNEEEEDRLEGLQIAKLRGKGAPKKKRTADTSKKGKKRNPATPKIMSLHQVQTGSGRLSGKVALVTGAASGFGRAITQRFVAEGAKVVAADMNEEGLAKSFGESPQTHVLTITCNVTSQSDWKKMVDLAREKFGGVDILINNAGTSYKNKPTLDVTEDEFDKVMAVNVKSIYFSIPAIVPAMKERGGGSIINIASIGAMRPRPGLVWYNASKGAVANASKGLAAEYGKENIRVNALCPLLSATPLFENFVGVPPTEENVKKFLFNVPLGRLTDPDDVANICLYLGSDEAKFITGLNMEVDGGRAVGA</sequence>
<proteinExistence type="inferred from homology"/>
<evidence type="ECO:0000313" key="5">
    <source>
        <dbReference type="Proteomes" id="UP001345013"/>
    </source>
</evidence>
<dbReference type="InterPro" id="IPR013219">
    <property type="entry name" value="Ribosomal_mS33"/>
</dbReference>
<keyword evidence="5" id="KW-1185">Reference proteome</keyword>
<dbReference type="PANTHER" id="PTHR43639:SF1">
    <property type="entry name" value="SHORT-CHAIN DEHYDROGENASE_REDUCTASE FAMILY PROTEIN"/>
    <property type="match status" value="1"/>
</dbReference>
<gene>
    <name evidence="4" type="ORF">LTR24_005499</name>
</gene>
<organism evidence="4 5">
    <name type="scientific">Lithohypha guttulata</name>
    <dbReference type="NCBI Taxonomy" id="1690604"/>
    <lineage>
        <taxon>Eukaryota</taxon>
        <taxon>Fungi</taxon>
        <taxon>Dikarya</taxon>
        <taxon>Ascomycota</taxon>
        <taxon>Pezizomycotina</taxon>
        <taxon>Eurotiomycetes</taxon>
        <taxon>Chaetothyriomycetidae</taxon>
        <taxon>Chaetothyriales</taxon>
        <taxon>Trichomeriaceae</taxon>
        <taxon>Lithohypha</taxon>
    </lineage>
</organism>
<dbReference type="Pfam" id="PF08293">
    <property type="entry name" value="MRP-S33"/>
    <property type="match status" value="1"/>
</dbReference>